<evidence type="ECO:0000256" key="3">
    <source>
        <dbReference type="ARBA" id="ARBA00022475"/>
    </source>
</evidence>
<comment type="subcellular location">
    <subcellularLocation>
        <location evidence="1 7">Cell membrane</location>
        <topology evidence="1 7">Multi-pass membrane protein</topology>
    </subcellularLocation>
</comment>
<dbReference type="Proteomes" id="UP000315842">
    <property type="component" value="Unassembled WGS sequence"/>
</dbReference>
<evidence type="ECO:0000256" key="7">
    <source>
        <dbReference type="HAMAP-Rule" id="MF_00143"/>
    </source>
</evidence>
<dbReference type="PANTHER" id="PTHR38596:SF1">
    <property type="entry name" value="UPF0114 PROTEIN YQHA"/>
    <property type="match status" value="1"/>
</dbReference>
<evidence type="ECO:0000313" key="9">
    <source>
        <dbReference type="Proteomes" id="UP000315842"/>
    </source>
</evidence>
<dbReference type="NCBIfam" id="TIGR00645">
    <property type="entry name" value="HI0507"/>
    <property type="match status" value="1"/>
</dbReference>
<keyword evidence="5 7" id="KW-1133">Transmembrane helix</keyword>
<dbReference type="InterPro" id="IPR005134">
    <property type="entry name" value="UPF0114"/>
</dbReference>
<comment type="similarity">
    <text evidence="2 7">Belongs to the UPF0114 family.</text>
</comment>
<dbReference type="RefSeq" id="WP_243861110.1">
    <property type="nucleotide sequence ID" value="NZ_BJLP01000038.1"/>
</dbReference>
<evidence type="ECO:0000256" key="6">
    <source>
        <dbReference type="ARBA" id="ARBA00023136"/>
    </source>
</evidence>
<evidence type="ECO:0000256" key="2">
    <source>
        <dbReference type="ARBA" id="ARBA00005774"/>
    </source>
</evidence>
<sequence>MAQAPTTMPTNPSGAETVQRSAVGTLIFASRWLQLPLYLGLIVAQAFYVWQFMKELWHLGVGLFTGQVEHVDADGHAHVEAFTSGDMIIAVLGLVDVVMIANLLIMVIIGGYETFVSRIRLDDHPDQPEWLSHVNANVLKTKLAMSIIGISSIHLLASFIEAESTIEKTGWQPLLWQTVIHLAFIVSAMALAWIDRVSTKHPPKPVASSPVVAHADAS</sequence>
<feature type="transmembrane region" description="Helical" evidence="7">
    <location>
        <begin position="87"/>
        <end position="112"/>
    </location>
</feature>
<accession>A0A4Y3KFH0</accession>
<dbReference type="HAMAP" id="MF_00143">
    <property type="entry name" value="UPF0114"/>
    <property type="match status" value="1"/>
</dbReference>
<keyword evidence="4 7" id="KW-0812">Transmembrane</keyword>
<keyword evidence="6 7" id="KW-0472">Membrane</keyword>
<dbReference type="Pfam" id="PF03350">
    <property type="entry name" value="UPF0114"/>
    <property type="match status" value="1"/>
</dbReference>
<proteinExistence type="inferred from homology"/>
<protein>
    <recommendedName>
        <fullName evidence="7">UPF0114 protein CUD01_22390</fullName>
    </recommendedName>
</protein>
<comment type="caution">
    <text evidence="8">The sequence shown here is derived from an EMBL/GenBank/DDBJ whole genome shotgun (WGS) entry which is preliminary data.</text>
</comment>
<reference evidence="8 9" key="1">
    <citation type="submission" date="2019-06" db="EMBL/GenBank/DDBJ databases">
        <title>Whole genome shotgun sequence of Cellulomonas uda NBRC 3747.</title>
        <authorList>
            <person name="Hosoyama A."/>
            <person name="Uohara A."/>
            <person name="Ohji S."/>
            <person name="Ichikawa N."/>
        </authorList>
    </citation>
    <scope>NUCLEOTIDE SEQUENCE [LARGE SCALE GENOMIC DNA]</scope>
    <source>
        <strain evidence="8 9">NBRC 3747</strain>
    </source>
</reference>
<feature type="transmembrane region" description="Helical" evidence="7">
    <location>
        <begin position="174"/>
        <end position="194"/>
    </location>
</feature>
<dbReference type="InterPro" id="IPR020761">
    <property type="entry name" value="UPF0114_bac"/>
</dbReference>
<evidence type="ECO:0000256" key="1">
    <source>
        <dbReference type="ARBA" id="ARBA00004651"/>
    </source>
</evidence>
<dbReference type="GO" id="GO:0005886">
    <property type="term" value="C:plasma membrane"/>
    <property type="evidence" value="ECO:0007669"/>
    <property type="project" value="UniProtKB-SubCell"/>
</dbReference>
<feature type="transmembrane region" description="Helical" evidence="7">
    <location>
        <begin position="143"/>
        <end position="162"/>
    </location>
</feature>
<evidence type="ECO:0000313" key="8">
    <source>
        <dbReference type="EMBL" id="GEA81795.1"/>
    </source>
</evidence>
<keyword evidence="9" id="KW-1185">Reference proteome</keyword>
<gene>
    <name evidence="8" type="ORF">CUD01_22390</name>
</gene>
<feature type="transmembrane region" description="Helical" evidence="7">
    <location>
        <begin position="35"/>
        <end position="53"/>
    </location>
</feature>
<keyword evidence="3 7" id="KW-1003">Cell membrane</keyword>
<evidence type="ECO:0000256" key="4">
    <source>
        <dbReference type="ARBA" id="ARBA00022692"/>
    </source>
</evidence>
<dbReference type="EMBL" id="BJLP01000038">
    <property type="protein sequence ID" value="GEA81795.1"/>
    <property type="molecule type" value="Genomic_DNA"/>
</dbReference>
<dbReference type="AlphaFoldDB" id="A0A4Y3KFH0"/>
<name>A0A4Y3KFH0_CELUD</name>
<evidence type="ECO:0000256" key="5">
    <source>
        <dbReference type="ARBA" id="ARBA00022989"/>
    </source>
</evidence>
<organism evidence="8 9">
    <name type="scientific">Cellulomonas uda</name>
    <dbReference type="NCBI Taxonomy" id="1714"/>
    <lineage>
        <taxon>Bacteria</taxon>
        <taxon>Bacillati</taxon>
        <taxon>Actinomycetota</taxon>
        <taxon>Actinomycetes</taxon>
        <taxon>Micrococcales</taxon>
        <taxon>Cellulomonadaceae</taxon>
        <taxon>Cellulomonas</taxon>
    </lineage>
</organism>
<dbReference type="PANTHER" id="PTHR38596">
    <property type="entry name" value="UPF0114 PROTEIN YQHA"/>
    <property type="match status" value="1"/>
</dbReference>